<dbReference type="InterPro" id="IPR011016">
    <property type="entry name" value="Znf_RING-CH"/>
</dbReference>
<evidence type="ECO:0000313" key="6">
    <source>
        <dbReference type="EMBL" id="PNH08895.1"/>
    </source>
</evidence>
<accession>A0A2J8A8R7</accession>
<dbReference type="PROSITE" id="PS51292">
    <property type="entry name" value="ZF_RING_CH"/>
    <property type="match status" value="1"/>
</dbReference>
<feature type="domain" description="RING-CH-type" evidence="5">
    <location>
        <begin position="8"/>
        <end position="71"/>
    </location>
</feature>
<dbReference type="SMART" id="SM00744">
    <property type="entry name" value="RINGv"/>
    <property type="match status" value="1"/>
</dbReference>
<feature type="region of interest" description="Disordered" evidence="4">
    <location>
        <begin position="171"/>
        <end position="197"/>
    </location>
</feature>
<protein>
    <recommendedName>
        <fullName evidence="5">RING-CH-type domain-containing protein</fullName>
    </recommendedName>
</protein>
<evidence type="ECO:0000256" key="2">
    <source>
        <dbReference type="ARBA" id="ARBA00022771"/>
    </source>
</evidence>
<organism evidence="6 7">
    <name type="scientific">Tetrabaena socialis</name>
    <dbReference type="NCBI Taxonomy" id="47790"/>
    <lineage>
        <taxon>Eukaryota</taxon>
        <taxon>Viridiplantae</taxon>
        <taxon>Chlorophyta</taxon>
        <taxon>core chlorophytes</taxon>
        <taxon>Chlorophyceae</taxon>
        <taxon>CS clade</taxon>
        <taxon>Chlamydomonadales</taxon>
        <taxon>Tetrabaenaceae</taxon>
        <taxon>Tetrabaena</taxon>
    </lineage>
</organism>
<dbReference type="GO" id="GO:0008270">
    <property type="term" value="F:zinc ion binding"/>
    <property type="evidence" value="ECO:0007669"/>
    <property type="project" value="UniProtKB-KW"/>
</dbReference>
<dbReference type="AlphaFoldDB" id="A0A2J8A8R7"/>
<feature type="compositionally biased region" description="Low complexity" evidence="4">
    <location>
        <begin position="321"/>
        <end position="335"/>
    </location>
</feature>
<dbReference type="EMBL" id="PGGS01000112">
    <property type="protein sequence ID" value="PNH08895.1"/>
    <property type="molecule type" value="Genomic_DNA"/>
</dbReference>
<feature type="compositionally biased region" description="Gly residues" evidence="4">
    <location>
        <begin position="290"/>
        <end position="299"/>
    </location>
</feature>
<feature type="compositionally biased region" description="Basic residues" evidence="4">
    <location>
        <begin position="300"/>
        <end position="312"/>
    </location>
</feature>
<reference evidence="6 7" key="1">
    <citation type="journal article" date="2017" name="Mol. Biol. Evol.">
        <title>The 4-celled Tetrabaena socialis nuclear genome reveals the essential components for genetic control of cell number at the origin of multicellularity in the volvocine lineage.</title>
        <authorList>
            <person name="Featherston J."/>
            <person name="Arakaki Y."/>
            <person name="Hanschen E.R."/>
            <person name="Ferris P.J."/>
            <person name="Michod R.E."/>
            <person name="Olson B.J.S.C."/>
            <person name="Nozaki H."/>
            <person name="Durand P.M."/>
        </authorList>
    </citation>
    <scope>NUCLEOTIDE SEQUENCE [LARGE SCALE GENOMIC DNA]</scope>
    <source>
        <strain evidence="6 7">NIES-571</strain>
    </source>
</reference>
<feature type="region of interest" description="Disordered" evidence="4">
    <location>
        <begin position="251"/>
        <end position="359"/>
    </location>
</feature>
<dbReference type="Gene3D" id="3.30.40.10">
    <property type="entry name" value="Zinc/RING finger domain, C3HC4 (zinc finger)"/>
    <property type="match status" value="1"/>
</dbReference>
<evidence type="ECO:0000313" key="7">
    <source>
        <dbReference type="Proteomes" id="UP000236333"/>
    </source>
</evidence>
<dbReference type="Pfam" id="PF12906">
    <property type="entry name" value="RINGv"/>
    <property type="match status" value="1"/>
</dbReference>
<gene>
    <name evidence="6" type="ORF">TSOC_004537</name>
</gene>
<keyword evidence="1" id="KW-0479">Metal-binding</keyword>
<keyword evidence="3" id="KW-0862">Zinc</keyword>
<feature type="compositionally biased region" description="Gly residues" evidence="4">
    <location>
        <begin position="341"/>
        <end position="354"/>
    </location>
</feature>
<comment type="caution">
    <text evidence="6">The sequence shown here is derived from an EMBL/GenBank/DDBJ whole genome shotgun (WGS) entry which is preliminary data.</text>
</comment>
<evidence type="ECO:0000256" key="3">
    <source>
        <dbReference type="ARBA" id="ARBA00022833"/>
    </source>
</evidence>
<sequence>MAFAAGGDEELSEEACWLCLGGEDAELGPLGSPCKCPRVCHSGCLSRWQLHSAGKREEKLCRFCGADLPDWRAVPPSGCGASGAAASAAAPAAADAPPAYMRISYNGRSHKIRVRPGPDGTRQFIEDCRKLLRIPAHLDFDVVFHCKEPATQSDLRFRGLDAFDAAVRQAPHAPDTSATSPAAVFLSPETSPPATRHPTVRRYCASLANQFATQQPQPQQQVSFAPLPAPRPLVRATSEVEELAAREAARLAGGGGDGDGDGEGEGIAAASDDGGEADQRTEAPGEALDGEGGGGGGGGRARHGTMGSRRRTAAAAREEYTSASSAFSSSASSFGDEADDGSGGGGGTGGGGVGLDSTTAGSIARSVAGALLGAFRRCGS</sequence>
<evidence type="ECO:0000259" key="5">
    <source>
        <dbReference type="PROSITE" id="PS51292"/>
    </source>
</evidence>
<proteinExistence type="predicted"/>
<name>A0A2J8A8R7_9CHLO</name>
<dbReference type="InterPro" id="IPR013083">
    <property type="entry name" value="Znf_RING/FYVE/PHD"/>
</dbReference>
<keyword evidence="2" id="KW-0863">Zinc-finger</keyword>
<keyword evidence="7" id="KW-1185">Reference proteome</keyword>
<dbReference type="OrthoDB" id="547044at2759"/>
<dbReference type="Proteomes" id="UP000236333">
    <property type="component" value="Unassembled WGS sequence"/>
</dbReference>
<evidence type="ECO:0000256" key="1">
    <source>
        <dbReference type="ARBA" id="ARBA00022723"/>
    </source>
</evidence>
<evidence type="ECO:0000256" key="4">
    <source>
        <dbReference type="SAM" id="MobiDB-lite"/>
    </source>
</evidence>
<dbReference type="SUPFAM" id="SSF57850">
    <property type="entry name" value="RING/U-box"/>
    <property type="match status" value="1"/>
</dbReference>